<evidence type="ECO:0000313" key="2">
    <source>
        <dbReference type="Proteomes" id="UP000031666"/>
    </source>
</evidence>
<dbReference type="InterPro" id="IPR029063">
    <property type="entry name" value="SAM-dependent_MTases_sf"/>
</dbReference>
<dbReference type="SUPFAM" id="SSF53335">
    <property type="entry name" value="S-adenosyl-L-methionine-dependent methyltransferases"/>
    <property type="match status" value="1"/>
</dbReference>
<evidence type="ECO:0000313" key="1">
    <source>
        <dbReference type="EMBL" id="GAM73634.1"/>
    </source>
</evidence>
<dbReference type="GO" id="GO:0009007">
    <property type="term" value="F:site-specific DNA-methyltransferase (adenine-specific) activity"/>
    <property type="evidence" value="ECO:0007669"/>
    <property type="project" value="UniProtKB-EC"/>
</dbReference>
<accession>A0A0B8QG78</accession>
<keyword evidence="1" id="KW-0808">Transferase</keyword>
<reference evidence="1 2" key="2">
    <citation type="submission" date="2015-01" db="EMBL/GenBank/DDBJ databases">
        <authorList>
            <consortium name="NBRP consortium"/>
            <person name="Sawabe T."/>
            <person name="Meirelles P."/>
            <person name="Feng G."/>
            <person name="Sayaka M."/>
            <person name="Hattori M."/>
            <person name="Ohkuma M."/>
        </authorList>
    </citation>
    <scope>NUCLEOTIDE SEQUENCE [LARGE SCALE GENOMIC DNA]</scope>
    <source>
        <strain evidence="2">JCM 19241</strain>
    </source>
</reference>
<dbReference type="EMBL" id="BBSC01000001">
    <property type="protein sequence ID" value="GAM73634.1"/>
    <property type="molecule type" value="Genomic_DNA"/>
</dbReference>
<proteinExistence type="predicted"/>
<keyword evidence="1" id="KW-0489">Methyltransferase</keyword>
<name>A0A0B8QG78_9VIBR</name>
<sequence>MVPAEDIKAQKYDLSISRYKEVVYEEEVYEDPKVILGKLKALESEILADLNELEGML</sequence>
<dbReference type="AlphaFoldDB" id="A0A0B8QG78"/>
<dbReference type="STRING" id="1481914.JCM19241_3089"/>
<dbReference type="EC" id="2.1.1.72" evidence="1"/>
<dbReference type="Proteomes" id="UP000031666">
    <property type="component" value="Unassembled WGS sequence"/>
</dbReference>
<protein>
    <submittedName>
        <fullName evidence="1">Type I restriction-modification system</fullName>
        <ecNumber evidence="1">2.1.1.72</ecNumber>
    </submittedName>
</protein>
<comment type="caution">
    <text evidence="1">The sequence shown here is derived from an EMBL/GenBank/DDBJ whole genome shotgun (WGS) entry which is preliminary data.</text>
</comment>
<dbReference type="Gene3D" id="3.40.50.150">
    <property type="entry name" value="Vaccinia Virus protein VP39"/>
    <property type="match status" value="1"/>
</dbReference>
<dbReference type="GO" id="GO:0032259">
    <property type="term" value="P:methylation"/>
    <property type="evidence" value="ECO:0007669"/>
    <property type="project" value="UniProtKB-KW"/>
</dbReference>
<gene>
    <name evidence="1" type="ORF">JCM19241_3089</name>
</gene>
<reference evidence="1 2" key="1">
    <citation type="submission" date="2015-01" db="EMBL/GenBank/DDBJ databases">
        <title>Vibrio sp. C94 JCM 19241 whole genome shotgun sequence.</title>
        <authorList>
            <person name="Sawabe T."/>
            <person name="Meirelles P."/>
            <person name="Feng G."/>
            <person name="Sayaka M."/>
            <person name="Hattori M."/>
            <person name="Ohkuma M."/>
        </authorList>
    </citation>
    <scope>NUCLEOTIDE SEQUENCE [LARGE SCALE GENOMIC DNA]</scope>
    <source>
        <strain evidence="2">JCM 19241</strain>
    </source>
</reference>
<organism evidence="1 2">
    <name type="scientific">Vibrio ishigakensis</name>
    <dbReference type="NCBI Taxonomy" id="1481914"/>
    <lineage>
        <taxon>Bacteria</taxon>
        <taxon>Pseudomonadati</taxon>
        <taxon>Pseudomonadota</taxon>
        <taxon>Gammaproteobacteria</taxon>
        <taxon>Vibrionales</taxon>
        <taxon>Vibrionaceae</taxon>
        <taxon>Vibrio</taxon>
    </lineage>
</organism>